<dbReference type="PRINTS" id="PR00237">
    <property type="entry name" value="GPCRRHODOPSN"/>
</dbReference>
<dbReference type="PROSITE" id="PS50262">
    <property type="entry name" value="G_PROTEIN_RECEP_F1_2"/>
    <property type="match status" value="1"/>
</dbReference>
<dbReference type="GO" id="GO:0004930">
    <property type="term" value="F:G protein-coupled receptor activity"/>
    <property type="evidence" value="ECO:0007669"/>
    <property type="project" value="UniProtKB-KW"/>
</dbReference>
<feature type="transmembrane region" description="Helical" evidence="10">
    <location>
        <begin position="298"/>
        <end position="321"/>
    </location>
</feature>
<evidence type="ECO:0000256" key="8">
    <source>
        <dbReference type="ARBA" id="ARBA00023224"/>
    </source>
</evidence>
<dbReference type="GO" id="GO:0042277">
    <property type="term" value="F:peptide binding"/>
    <property type="evidence" value="ECO:0007669"/>
    <property type="project" value="TreeGrafter"/>
</dbReference>
<accession>A0A0K0FCS6</accession>
<dbReference type="Pfam" id="PF00001">
    <property type="entry name" value="7tm_1"/>
    <property type="match status" value="1"/>
</dbReference>
<dbReference type="PANTHER" id="PTHR24229:SF82">
    <property type="entry name" value="G-PROTEIN COUPLED RECEPTORS FAMILY 1 PROFILE DOMAIN-CONTAINING PROTEIN"/>
    <property type="match status" value="1"/>
</dbReference>
<dbReference type="SUPFAM" id="SSF81321">
    <property type="entry name" value="Family A G protein-coupled receptor-like"/>
    <property type="match status" value="1"/>
</dbReference>
<feature type="transmembrane region" description="Helical" evidence="10">
    <location>
        <begin position="341"/>
        <end position="366"/>
    </location>
</feature>
<evidence type="ECO:0000256" key="5">
    <source>
        <dbReference type="ARBA" id="ARBA00023040"/>
    </source>
</evidence>
<dbReference type="PANTHER" id="PTHR24229">
    <property type="entry name" value="NEUROPEPTIDES RECEPTOR"/>
    <property type="match status" value="1"/>
</dbReference>
<feature type="transmembrane region" description="Helical" evidence="10">
    <location>
        <begin position="68"/>
        <end position="93"/>
    </location>
</feature>
<sequence length="410" mass="47332">MNANMKAVMPIDSMSQCTHIKDHRYSCINNTIEINILNIYPHIPVSFLISKNVFYYIFEIIKEIKSRFLINIGIFCFCFIVGICGNSSILTIIRSVISKRYPGRLNRRQKDYAIFYIISLCVVDMIMLMSLPTCILDLIIGFWLFGTWICKIHHISSSVGRVISTFLITAMSFDRYMAVCHPLKLTYRSKKFVILICISAAFLALILLSPLLGYAQSIEILHGQFEQYDDKLGIYNVTRVRFFKCIDNMPVNVAFLFTISTFTLGFLIPLVLIVFFNVQIISRLYRHTKVLPTSGIPLLRISLYTILIAVLYFICWTPYWITNIYSFFTSVDSETKHQELLTFIMYCVHGLPYIGCASNWILYGLLNTQLQVKQRTNTTNNNTNNNNFQQQSLRLDCNTGNVEKSSTYQL</sequence>
<dbReference type="InterPro" id="IPR017452">
    <property type="entry name" value="GPCR_Rhodpsn_7TM"/>
</dbReference>
<reference evidence="12" key="1">
    <citation type="submission" date="2014-07" db="EMBL/GenBank/DDBJ databases">
        <authorList>
            <person name="Martin A.A"/>
            <person name="De Silva N."/>
        </authorList>
    </citation>
    <scope>NUCLEOTIDE SEQUENCE</scope>
</reference>
<feature type="transmembrane region" description="Helical" evidence="10">
    <location>
        <begin position="152"/>
        <end position="171"/>
    </location>
</feature>
<dbReference type="PROSITE" id="PS00237">
    <property type="entry name" value="G_PROTEIN_RECEP_F1_1"/>
    <property type="match status" value="1"/>
</dbReference>
<evidence type="ECO:0000313" key="13">
    <source>
        <dbReference type="WBParaSite" id="SVE_0664100.1"/>
    </source>
</evidence>
<evidence type="ECO:0000256" key="9">
    <source>
        <dbReference type="RuleBase" id="RU000688"/>
    </source>
</evidence>
<evidence type="ECO:0000256" key="7">
    <source>
        <dbReference type="ARBA" id="ARBA00023170"/>
    </source>
</evidence>
<evidence type="ECO:0000313" key="12">
    <source>
        <dbReference type="Proteomes" id="UP000035680"/>
    </source>
</evidence>
<dbReference type="GO" id="GO:0005886">
    <property type="term" value="C:plasma membrane"/>
    <property type="evidence" value="ECO:0007669"/>
    <property type="project" value="UniProtKB-SubCell"/>
</dbReference>
<proteinExistence type="inferred from homology"/>
<evidence type="ECO:0000256" key="10">
    <source>
        <dbReference type="SAM" id="Phobius"/>
    </source>
</evidence>
<dbReference type="GO" id="GO:0043005">
    <property type="term" value="C:neuron projection"/>
    <property type="evidence" value="ECO:0007669"/>
    <property type="project" value="TreeGrafter"/>
</dbReference>
<name>A0A0K0FCS6_STRVS</name>
<dbReference type="AlphaFoldDB" id="A0A0K0FCS6"/>
<feature type="transmembrane region" description="Helical" evidence="10">
    <location>
        <begin position="192"/>
        <end position="215"/>
    </location>
</feature>
<feature type="domain" description="G-protein coupled receptors family 1 profile" evidence="11">
    <location>
        <begin position="85"/>
        <end position="363"/>
    </location>
</feature>
<evidence type="ECO:0000256" key="6">
    <source>
        <dbReference type="ARBA" id="ARBA00023136"/>
    </source>
</evidence>
<dbReference type="Proteomes" id="UP000035680">
    <property type="component" value="Unassembled WGS sequence"/>
</dbReference>
<keyword evidence="7 9" id="KW-0675">Receptor</keyword>
<dbReference type="STRING" id="75913.A0A0K0FCS6"/>
<reference evidence="13" key="2">
    <citation type="submission" date="2015-08" db="UniProtKB">
        <authorList>
            <consortium name="WormBaseParasite"/>
        </authorList>
    </citation>
    <scope>IDENTIFICATION</scope>
</reference>
<evidence type="ECO:0000256" key="3">
    <source>
        <dbReference type="ARBA" id="ARBA00022692"/>
    </source>
</evidence>
<feature type="transmembrane region" description="Helical" evidence="10">
    <location>
        <begin position="253"/>
        <end position="278"/>
    </location>
</feature>
<keyword evidence="4 10" id="KW-1133">Transmembrane helix</keyword>
<evidence type="ECO:0000256" key="1">
    <source>
        <dbReference type="ARBA" id="ARBA00004651"/>
    </source>
</evidence>
<evidence type="ECO:0000259" key="11">
    <source>
        <dbReference type="PROSITE" id="PS50262"/>
    </source>
</evidence>
<dbReference type="CDD" id="cd00637">
    <property type="entry name" value="7tm_classA_rhodopsin-like"/>
    <property type="match status" value="1"/>
</dbReference>
<keyword evidence="8 9" id="KW-0807">Transducer</keyword>
<keyword evidence="2" id="KW-1003">Cell membrane</keyword>
<dbReference type="InterPro" id="IPR000276">
    <property type="entry name" value="GPCR_Rhodpsn"/>
</dbReference>
<feature type="transmembrane region" description="Helical" evidence="10">
    <location>
        <begin position="113"/>
        <end position="146"/>
    </location>
</feature>
<evidence type="ECO:0000256" key="2">
    <source>
        <dbReference type="ARBA" id="ARBA00022475"/>
    </source>
</evidence>
<comment type="subcellular location">
    <subcellularLocation>
        <location evidence="1">Cell membrane</location>
        <topology evidence="1">Multi-pass membrane protein</topology>
    </subcellularLocation>
</comment>
<comment type="similarity">
    <text evidence="9">Belongs to the G-protein coupled receptor 1 family.</text>
</comment>
<keyword evidence="3 9" id="KW-0812">Transmembrane</keyword>
<keyword evidence="6 10" id="KW-0472">Membrane</keyword>
<organism evidence="12 13">
    <name type="scientific">Strongyloides venezuelensis</name>
    <name type="common">Threadworm</name>
    <dbReference type="NCBI Taxonomy" id="75913"/>
    <lineage>
        <taxon>Eukaryota</taxon>
        <taxon>Metazoa</taxon>
        <taxon>Ecdysozoa</taxon>
        <taxon>Nematoda</taxon>
        <taxon>Chromadorea</taxon>
        <taxon>Rhabditida</taxon>
        <taxon>Tylenchina</taxon>
        <taxon>Panagrolaimomorpha</taxon>
        <taxon>Strongyloidoidea</taxon>
        <taxon>Strongyloididae</taxon>
        <taxon>Strongyloides</taxon>
    </lineage>
</organism>
<keyword evidence="12" id="KW-1185">Reference proteome</keyword>
<evidence type="ECO:0000256" key="4">
    <source>
        <dbReference type="ARBA" id="ARBA00022989"/>
    </source>
</evidence>
<keyword evidence="5 9" id="KW-0297">G-protein coupled receptor</keyword>
<dbReference type="WBParaSite" id="SVE_0664100.1">
    <property type="protein sequence ID" value="SVE_0664100.1"/>
    <property type="gene ID" value="SVE_0664100"/>
</dbReference>
<dbReference type="Gene3D" id="1.20.1070.10">
    <property type="entry name" value="Rhodopsin 7-helix transmembrane proteins"/>
    <property type="match status" value="1"/>
</dbReference>
<protein>
    <submittedName>
        <fullName evidence="13">G_PROTEIN_RECEP_F1_2 domain-containing protein</fullName>
    </submittedName>
</protein>